<dbReference type="AlphaFoldDB" id="F0ZC99"/>
<dbReference type="InParanoid" id="F0ZC99"/>
<dbReference type="InterPro" id="IPR029071">
    <property type="entry name" value="Ubiquitin-like_domsf"/>
</dbReference>
<name>F0ZC99_DICPU</name>
<dbReference type="GO" id="GO:0000421">
    <property type="term" value="C:autophagosome membrane"/>
    <property type="evidence" value="ECO:0000318"/>
    <property type="project" value="GO_Central"/>
</dbReference>
<evidence type="ECO:0000256" key="4">
    <source>
        <dbReference type="ARBA" id="ARBA00023288"/>
    </source>
</evidence>
<dbReference type="FunCoup" id="F0ZC99">
    <property type="interactions" value="26"/>
</dbReference>
<reference evidence="8" key="1">
    <citation type="journal article" date="2011" name="Genome Biol.">
        <title>Comparative genomics of the social amoebae Dictyostelium discoideum and Dictyostelium purpureum.</title>
        <authorList>
            <consortium name="US DOE Joint Genome Institute (JGI-PGF)"/>
            <person name="Sucgang R."/>
            <person name="Kuo A."/>
            <person name="Tian X."/>
            <person name="Salerno W."/>
            <person name="Parikh A."/>
            <person name="Feasley C.L."/>
            <person name="Dalin E."/>
            <person name="Tu H."/>
            <person name="Huang E."/>
            <person name="Barry K."/>
            <person name="Lindquist E."/>
            <person name="Shapiro H."/>
            <person name="Bruce D."/>
            <person name="Schmutz J."/>
            <person name="Salamov A."/>
            <person name="Fey P."/>
            <person name="Gaudet P."/>
            <person name="Anjard C."/>
            <person name="Babu M.M."/>
            <person name="Basu S."/>
            <person name="Bushmanova Y."/>
            <person name="van der Wel H."/>
            <person name="Katoh-Kurasawa M."/>
            <person name="Dinh C."/>
            <person name="Coutinho P.M."/>
            <person name="Saito T."/>
            <person name="Elias M."/>
            <person name="Schaap P."/>
            <person name="Kay R.R."/>
            <person name="Henrissat B."/>
            <person name="Eichinger L."/>
            <person name="Rivero F."/>
            <person name="Putnam N.H."/>
            <person name="West C.M."/>
            <person name="Loomis W.F."/>
            <person name="Chisholm R.L."/>
            <person name="Shaulsky G."/>
            <person name="Strassmann J.E."/>
            <person name="Queller D.C."/>
            <person name="Kuspa A."/>
            <person name="Grigoriev I.V."/>
        </authorList>
    </citation>
    <scope>NUCLEOTIDE SEQUENCE [LARGE SCALE GENOMIC DNA]</scope>
    <source>
        <strain evidence="8">QSDP1</strain>
    </source>
</reference>
<organism evidence="7 8">
    <name type="scientific">Dictyostelium purpureum</name>
    <name type="common">Slime mold</name>
    <dbReference type="NCBI Taxonomy" id="5786"/>
    <lineage>
        <taxon>Eukaryota</taxon>
        <taxon>Amoebozoa</taxon>
        <taxon>Evosea</taxon>
        <taxon>Eumycetozoa</taxon>
        <taxon>Dictyostelia</taxon>
        <taxon>Dictyosteliales</taxon>
        <taxon>Dictyosteliaceae</taxon>
        <taxon>Dictyostelium</taxon>
    </lineage>
</organism>
<keyword evidence="4 5" id="KW-0449">Lipoprotein</keyword>
<dbReference type="GO" id="GO:0000423">
    <property type="term" value="P:mitophagy"/>
    <property type="evidence" value="ECO:0000318"/>
    <property type="project" value="GO_Central"/>
</dbReference>
<dbReference type="InterPro" id="IPR004241">
    <property type="entry name" value="Atg8-like"/>
</dbReference>
<dbReference type="PANTHER" id="PTHR10969">
    <property type="entry name" value="MICROTUBULE-ASSOCIATED PROTEINS 1A/1B LIGHT CHAIN 3-RELATED"/>
    <property type="match status" value="1"/>
</dbReference>
<accession>F0ZC99</accession>
<dbReference type="GO" id="GO:0097352">
    <property type="term" value="P:autophagosome maturation"/>
    <property type="evidence" value="ECO:0000318"/>
    <property type="project" value="GO_Central"/>
</dbReference>
<dbReference type="OrthoDB" id="6738456at2759"/>
<dbReference type="STRING" id="5786.F0ZC99"/>
<dbReference type="VEuPathDB" id="AmoebaDB:DICPUDRAFT_53332"/>
<evidence type="ECO:0000256" key="2">
    <source>
        <dbReference type="ARBA" id="ARBA00007293"/>
    </source>
</evidence>
<dbReference type="eggNOG" id="KOG1654">
    <property type="taxonomic scope" value="Eukaryota"/>
</dbReference>
<gene>
    <name evidence="7" type="ORF">DICPUDRAFT_53332</name>
</gene>
<keyword evidence="8" id="KW-1185">Reference proteome</keyword>
<dbReference type="SUPFAM" id="SSF54236">
    <property type="entry name" value="Ubiquitin-like"/>
    <property type="match status" value="1"/>
</dbReference>
<dbReference type="FunFam" id="3.10.20.90:FF:000646">
    <property type="entry name" value="Autophagy-related protein 8-like protein DDB_G0290491"/>
    <property type="match status" value="1"/>
</dbReference>
<feature type="lipid moiety-binding region" description="Phosphatidylserine amidated glycine; alternate" evidence="5">
    <location>
        <position position="124"/>
    </location>
</feature>
<evidence type="ECO:0000313" key="8">
    <source>
        <dbReference type="Proteomes" id="UP000001064"/>
    </source>
</evidence>
<evidence type="ECO:0000256" key="5">
    <source>
        <dbReference type="PIRSR" id="PIRSR604241-50"/>
    </source>
</evidence>
<protein>
    <recommendedName>
        <fullName evidence="6">Autophagy-related protein</fullName>
    </recommendedName>
</protein>
<evidence type="ECO:0000256" key="3">
    <source>
        <dbReference type="ARBA" id="ARBA00023136"/>
    </source>
</evidence>
<keyword evidence="6" id="KW-0072">Autophagy</keyword>
<dbReference type="Proteomes" id="UP000001064">
    <property type="component" value="Unassembled WGS sequence"/>
</dbReference>
<dbReference type="GO" id="GO:0006995">
    <property type="term" value="P:cellular response to nitrogen starvation"/>
    <property type="evidence" value="ECO:0000318"/>
    <property type="project" value="GO_Central"/>
</dbReference>
<evidence type="ECO:0000256" key="6">
    <source>
        <dbReference type="RuleBase" id="RU004384"/>
    </source>
</evidence>
<dbReference type="GeneID" id="10502233"/>
<dbReference type="Gene3D" id="3.10.20.90">
    <property type="entry name" value="Phosphatidylinositol 3-kinase Catalytic Subunit, Chain A, domain 1"/>
    <property type="match status" value="1"/>
</dbReference>
<dbReference type="GO" id="GO:0000045">
    <property type="term" value="P:autophagosome assembly"/>
    <property type="evidence" value="ECO:0000318"/>
    <property type="project" value="GO_Central"/>
</dbReference>
<dbReference type="GO" id="GO:0008429">
    <property type="term" value="F:phosphatidylethanolamine binding"/>
    <property type="evidence" value="ECO:0000318"/>
    <property type="project" value="GO_Central"/>
</dbReference>
<dbReference type="Pfam" id="PF02991">
    <property type="entry name" value="ATG8"/>
    <property type="match status" value="1"/>
</dbReference>
<dbReference type="KEGG" id="dpp:DICPUDRAFT_53332"/>
<sequence>MTLLNKSFKQEYSLEKRKTISEKIKNRYKDRLPIIVERAPNSNVPDITKKKFLAPSNMVVSNFIMEIRKHLDGSKQNSDQTAIFLFVNKNNLPPSSQLLSNIYEKDKDEDGFLYIVYSGENTFGSDN</sequence>
<keyword evidence="3" id="KW-0472">Membrane</keyword>
<evidence type="ECO:0000313" key="7">
    <source>
        <dbReference type="EMBL" id="EGC38382.1"/>
    </source>
</evidence>
<comment type="similarity">
    <text evidence="2 6">Belongs to the ATG8 family.</text>
</comment>
<dbReference type="OMA" id="AKMKWMF"/>
<proteinExistence type="inferred from homology"/>
<comment type="subcellular location">
    <subcellularLocation>
        <location evidence="1">Membrane</location>
    </subcellularLocation>
</comment>
<dbReference type="RefSeq" id="XP_003285043.1">
    <property type="nucleotide sequence ID" value="XM_003284995.1"/>
</dbReference>
<dbReference type="EMBL" id="GL870977">
    <property type="protein sequence ID" value="EGC38382.1"/>
    <property type="molecule type" value="Genomic_DNA"/>
</dbReference>
<evidence type="ECO:0000256" key="1">
    <source>
        <dbReference type="ARBA" id="ARBA00004370"/>
    </source>
</evidence>